<dbReference type="STRING" id="355548.SAMN04487945_0383"/>
<evidence type="ECO:0000313" key="2">
    <source>
        <dbReference type="EMBL" id="SEV92396.1"/>
    </source>
</evidence>
<protein>
    <submittedName>
        <fullName evidence="2">Uncharacterized protein</fullName>
    </submittedName>
</protein>
<accession>A0A1I0MVI3</accession>
<feature type="region of interest" description="Disordered" evidence="1">
    <location>
        <begin position="26"/>
        <end position="45"/>
    </location>
</feature>
<dbReference type="Proteomes" id="UP000198518">
    <property type="component" value="Unassembled WGS sequence"/>
</dbReference>
<proteinExistence type="predicted"/>
<dbReference type="AlphaFoldDB" id="A0A1I0MVI3"/>
<organism evidence="2 3">
    <name type="scientific">Halobacterium jilantaiense</name>
    <dbReference type="NCBI Taxonomy" id="355548"/>
    <lineage>
        <taxon>Archaea</taxon>
        <taxon>Methanobacteriati</taxon>
        <taxon>Methanobacteriota</taxon>
        <taxon>Stenosarchaea group</taxon>
        <taxon>Halobacteria</taxon>
        <taxon>Halobacteriales</taxon>
        <taxon>Halobacteriaceae</taxon>
        <taxon>Halobacterium</taxon>
    </lineage>
</organism>
<dbReference type="RefSeq" id="WP_177170754.1">
    <property type="nucleotide sequence ID" value="NZ_FOJA01000001.1"/>
</dbReference>
<reference evidence="2 3" key="1">
    <citation type="submission" date="2016-10" db="EMBL/GenBank/DDBJ databases">
        <authorList>
            <person name="de Groot N.N."/>
        </authorList>
    </citation>
    <scope>NUCLEOTIDE SEQUENCE [LARGE SCALE GENOMIC DNA]</scope>
    <source>
        <strain evidence="2 3">CGMCC 1.5337</strain>
    </source>
</reference>
<evidence type="ECO:0000313" key="3">
    <source>
        <dbReference type="Proteomes" id="UP000198518"/>
    </source>
</evidence>
<dbReference type="EMBL" id="FOJA01000001">
    <property type="protein sequence ID" value="SEV92396.1"/>
    <property type="molecule type" value="Genomic_DNA"/>
</dbReference>
<sequence length="45" mass="4641">MGRLRQLGFLLGIASIAYVLKKGLDDTVDHSDPVAPADAGTTGEA</sequence>
<keyword evidence="3" id="KW-1185">Reference proteome</keyword>
<evidence type="ECO:0000256" key="1">
    <source>
        <dbReference type="SAM" id="MobiDB-lite"/>
    </source>
</evidence>
<name>A0A1I0MVI3_9EURY</name>
<gene>
    <name evidence="2" type="ORF">SAMN04487945_0383</name>
</gene>